<keyword evidence="2" id="KW-1185">Reference proteome</keyword>
<organism evidence="1 2">
    <name type="scientific">Russula earlei</name>
    <dbReference type="NCBI Taxonomy" id="71964"/>
    <lineage>
        <taxon>Eukaryota</taxon>
        <taxon>Fungi</taxon>
        <taxon>Dikarya</taxon>
        <taxon>Basidiomycota</taxon>
        <taxon>Agaricomycotina</taxon>
        <taxon>Agaricomycetes</taxon>
        <taxon>Russulales</taxon>
        <taxon>Russulaceae</taxon>
        <taxon>Russula</taxon>
    </lineage>
</organism>
<protein>
    <submittedName>
        <fullName evidence="1">Uncharacterized protein</fullName>
    </submittedName>
</protein>
<gene>
    <name evidence="1" type="ORF">F5148DRAFT_1300950</name>
</gene>
<proteinExistence type="predicted"/>
<reference evidence="1" key="1">
    <citation type="submission" date="2021-03" db="EMBL/GenBank/DDBJ databases">
        <title>Evolutionary priming and transition to the ectomycorrhizal habit in an iconic lineage of mushroom-forming fungi: is preadaptation a requirement?</title>
        <authorList>
            <consortium name="DOE Joint Genome Institute"/>
            <person name="Looney B.P."/>
            <person name="Miyauchi S."/>
            <person name="Morin E."/>
            <person name="Drula E."/>
            <person name="Courty P.E."/>
            <person name="Chicoki N."/>
            <person name="Fauchery L."/>
            <person name="Kohler A."/>
            <person name="Kuo A."/>
            <person name="LaButti K."/>
            <person name="Pangilinan J."/>
            <person name="Lipzen A."/>
            <person name="Riley R."/>
            <person name="Andreopoulos W."/>
            <person name="He G."/>
            <person name="Johnson J."/>
            <person name="Barry K.W."/>
            <person name="Grigoriev I.V."/>
            <person name="Nagy L."/>
            <person name="Hibbett D."/>
            <person name="Henrissat B."/>
            <person name="Matheny P.B."/>
            <person name="Labbe J."/>
            <person name="Martin A.F."/>
        </authorList>
    </citation>
    <scope>NUCLEOTIDE SEQUENCE</scope>
    <source>
        <strain evidence="1">BPL698</strain>
    </source>
</reference>
<evidence type="ECO:0000313" key="1">
    <source>
        <dbReference type="EMBL" id="KAI9452443.1"/>
    </source>
</evidence>
<evidence type="ECO:0000313" key="2">
    <source>
        <dbReference type="Proteomes" id="UP001207468"/>
    </source>
</evidence>
<comment type="caution">
    <text evidence="1">The sequence shown here is derived from an EMBL/GenBank/DDBJ whole genome shotgun (WGS) entry which is preliminary data.</text>
</comment>
<accession>A0ACC0TY40</accession>
<sequence>MSLSSFLLGKRRSKGDKHIDGDLDALLRSSSDDEEADEGPEEADKQNIEKQPSATPEGEEDTSQLAHETTAKKGRHSQTRSRHAHQVPPDETKERRDARTMFLGNVPVEACKEQGTHQMPRDLKRHILSHVPGAKIESMRFRSVAFQRPTSAPPAPRAHSLERTAEWRASKGDEASAPQPRLGPSDKKRAAFIMHELHADAAAVTAYRTLLPTSPRGVPLPRSTIRNTWATPCARTPQEAVQAIPKRTIFVGSLDFASREEDLRTFFEGVVSAELGPRTAVAGGSDEDEEDTGDPNAHGSDPKTWVTRVRIVRDKDTQLGKGFAYVQFADRECVDEVLALESDKLKFAKRKLRVERLLARLRSPYPRPVPKGNPNLGAQLAHLSKADRKAAKAIDAERVARRLAKKRARSALKVPEQRKDRVRVRKISAEHKGASAITRQKKSRARSERSMARQNTKK</sequence>
<name>A0ACC0TY40_9AGAM</name>
<dbReference type="EMBL" id="JAGFNK010000336">
    <property type="protein sequence ID" value="KAI9452443.1"/>
    <property type="molecule type" value="Genomic_DNA"/>
</dbReference>
<dbReference type="Proteomes" id="UP001207468">
    <property type="component" value="Unassembled WGS sequence"/>
</dbReference>